<evidence type="ECO:0000256" key="2">
    <source>
        <dbReference type="ARBA" id="ARBA00022490"/>
    </source>
</evidence>
<comment type="subcellular location">
    <subcellularLocation>
        <location evidence="1">Cytoplasm</location>
    </subcellularLocation>
</comment>
<dbReference type="PANTHER" id="PTHR43917:SF8">
    <property type="entry name" value="GH16740P-RELATED"/>
    <property type="match status" value="1"/>
</dbReference>
<dbReference type="Proteomes" id="UP000000803">
    <property type="component" value="Chromosome 2R"/>
</dbReference>
<dbReference type="Pfam" id="PF02798">
    <property type="entry name" value="GST_N"/>
    <property type="match status" value="1"/>
</dbReference>
<dbReference type="DNASU" id="246386"/>
<reference evidence="7 9" key="3">
    <citation type="journal article" date="2002" name="Genome Biol.">
        <title>Annotation of the Drosophila melanogaster euchromatic genome: a systematic review.</title>
        <authorList>
            <person name="Misra S."/>
            <person name="Crosby M.A."/>
            <person name="Mungall C.J."/>
            <person name="Matthews B.B."/>
            <person name="Campbell K.S."/>
            <person name="Hradecky P."/>
            <person name="Huang Y."/>
            <person name="Kaminker J.S."/>
            <person name="Millburn G.H."/>
            <person name="Prochnik S.E."/>
            <person name="Smith C.D."/>
            <person name="Tupy J.L."/>
            <person name="Whitfied E.J."/>
            <person name="Bayraktaroglu L."/>
            <person name="Berman B.P."/>
            <person name="Bettencourt B.R."/>
            <person name="Celniker S.E."/>
            <person name="de Grey A.D."/>
            <person name="Drysdale R.A."/>
            <person name="Harris N.L."/>
            <person name="Richter J."/>
            <person name="Russo S."/>
            <person name="Schroeder A.J."/>
            <person name="Shu S.Q."/>
            <person name="Stapleton M."/>
            <person name="Yamada C."/>
            <person name="Ashburner M."/>
            <person name="Gelbart W.M."/>
            <person name="Rubin G.M."/>
            <person name="Lewis S.E."/>
        </authorList>
    </citation>
    <scope>GENOME REANNOTATION</scope>
    <source>
        <strain evidence="9">Berkeley</strain>
    </source>
</reference>
<dbReference type="SFLD" id="SFLDG00358">
    <property type="entry name" value="Main_(cytGST)"/>
    <property type="match status" value="1"/>
</dbReference>
<dbReference type="Gene3D" id="3.40.30.10">
    <property type="entry name" value="Glutaredoxin"/>
    <property type="match status" value="1"/>
</dbReference>
<protein>
    <submittedName>
        <fullName evidence="7">Glutathione S transferase T2</fullName>
        <ecNumber evidence="7">1.11.1.9</ecNumber>
        <ecNumber evidence="7">2.5.1.18</ecNumber>
    </submittedName>
</protein>
<comment type="similarity">
    <text evidence="4">Belongs to the GST superfamily.</text>
</comment>
<dbReference type="InterPro" id="IPR004045">
    <property type="entry name" value="Glutathione_S-Trfase_N"/>
</dbReference>
<keyword evidence="9" id="KW-1185">Reference proteome</keyword>
<feature type="domain" description="GST N-terminal" evidence="5">
    <location>
        <begin position="3"/>
        <end position="84"/>
    </location>
</feature>
<dbReference type="InterPro" id="IPR040075">
    <property type="entry name" value="GST_N_Theta"/>
</dbReference>
<reference evidence="7 9" key="9">
    <citation type="journal article" date="2015" name="G3 (Bethesda)">
        <title>Gene Model Annotations for Drosophila melanogaster: Impact of High-Throughput Data.</title>
        <authorList>
            <consortium name="FlyBase Consortium"/>
            <person name="Matthews B.B."/>
            <person name="Dos Santos G."/>
            <person name="Crosby M.A."/>
            <person name="Emmert D.B."/>
            <person name="St Pierre S.E."/>
            <person name="Gramates L.S."/>
            <person name="Zhou P."/>
            <person name="Schroeder A.J."/>
            <person name="Falls K."/>
            <person name="Strelets V."/>
            <person name="Russo S.M."/>
            <person name="Gelbart W.M."/>
            <person name="null"/>
        </authorList>
    </citation>
    <scope>NUCLEOTIDE SEQUENCE [LARGE SCALE GENOMIC DNA]</scope>
    <source>
        <strain evidence="9">Berkeley</strain>
    </source>
</reference>
<dbReference type="EMBL" id="AE013599">
    <property type="protein sequence ID" value="AAM68787.3"/>
    <property type="molecule type" value="Genomic_DNA"/>
</dbReference>
<proteinExistence type="evidence at protein level"/>
<dbReference type="UCSC" id="CG30005-RA">
    <property type="organism name" value="d. melanogaster"/>
</dbReference>
<evidence type="ECO:0000256" key="1">
    <source>
        <dbReference type="ARBA" id="ARBA00004496"/>
    </source>
</evidence>
<dbReference type="GO" id="GO:0004364">
    <property type="term" value="F:glutathione transferase activity"/>
    <property type="evidence" value="ECO:0000314"/>
    <property type="project" value="FlyBase"/>
</dbReference>
<dbReference type="GO" id="GO:0004602">
    <property type="term" value="F:glutathione peroxidase activity"/>
    <property type="evidence" value="ECO:0000250"/>
    <property type="project" value="FlyBase"/>
</dbReference>
<dbReference type="InterPro" id="IPR010987">
    <property type="entry name" value="Glutathione-S-Trfase_C-like"/>
</dbReference>
<organism evidence="7 9">
    <name type="scientific">Drosophila melanogaster</name>
    <name type="common">Fruit fly</name>
    <dbReference type="NCBI Taxonomy" id="7227"/>
    <lineage>
        <taxon>Eukaryota</taxon>
        <taxon>Metazoa</taxon>
        <taxon>Ecdysozoa</taxon>
        <taxon>Arthropoda</taxon>
        <taxon>Hexapoda</taxon>
        <taxon>Insecta</taxon>
        <taxon>Pterygota</taxon>
        <taxon>Neoptera</taxon>
        <taxon>Endopterygota</taxon>
        <taxon>Diptera</taxon>
        <taxon>Brachycera</taxon>
        <taxon>Muscomorpha</taxon>
        <taxon>Ephydroidea</taxon>
        <taxon>Drosophilidae</taxon>
        <taxon>Drosophila</taxon>
        <taxon>Sophophora</taxon>
    </lineage>
</organism>
<keyword evidence="7" id="KW-0575">Peroxidase</keyword>
<dbReference type="FlyBase" id="FBgn0050005">
    <property type="gene designation" value="GstT2"/>
</dbReference>
<dbReference type="SFLD" id="SFLDS00019">
    <property type="entry name" value="Glutathione_Transferase_(cytos"/>
    <property type="match status" value="1"/>
</dbReference>
<dbReference type="HOGENOM" id="CLU_011226_2_0_1"/>
<reference evidence="7 9" key="11">
    <citation type="journal article" date="2015" name="Genome Res.">
        <title>The Release 6 reference sequence of the Drosophila melanogaster genome.</title>
        <authorList>
            <person name="Hoskins R.A."/>
            <person name="Carlson J.W."/>
            <person name="Wan K.H."/>
            <person name="Park S."/>
            <person name="Mendez I."/>
            <person name="Galle S.E."/>
            <person name="Booth B.W."/>
            <person name="Pfeiffer B.D."/>
            <person name="George R.A."/>
            <person name="Svirskas R."/>
            <person name="Krzywinski M."/>
            <person name="Schein J."/>
            <person name="Accardo M.C."/>
            <person name="Damia E."/>
            <person name="Messina G."/>
            <person name="Mendez-Lago M."/>
            <person name="de Pablos B."/>
            <person name="Demakova O.V."/>
            <person name="Andreyeva E.N."/>
            <person name="Boldyreva L.V."/>
            <person name="Marra M."/>
            <person name="Carvalho A.B."/>
            <person name="Dimitri P."/>
            <person name="Villasante A."/>
            <person name="Zhimulev I.F."/>
            <person name="Rubin G.M."/>
            <person name="Karpen G.H."/>
            <person name="Celniker S.E."/>
        </authorList>
    </citation>
    <scope>NUCLEOTIDE SEQUENCE [LARGE SCALE GENOMIC DNA]</scope>
    <source>
        <strain evidence="9">Berkeley</strain>
    </source>
</reference>
<dbReference type="InterPro" id="IPR036249">
    <property type="entry name" value="Thioredoxin-like_sf"/>
</dbReference>
<reference evidence="7 9" key="5">
    <citation type="journal article" date="2002" name="Genome Biol.">
        <title>Heterochromatic sequences in a Drosophila whole-genome shotgun assembly.</title>
        <authorList>
            <person name="Hoskins R.A."/>
            <person name="Smith C.D."/>
            <person name="Carlson J.W."/>
            <person name="Carvalho A.B."/>
            <person name="Halpern A."/>
            <person name="Kaminker J.S."/>
            <person name="Kennedy C."/>
            <person name="Mungall C.J."/>
            <person name="Sullivan B.A."/>
            <person name="Sutton G.G."/>
            <person name="Yasuhara J.C."/>
            <person name="Wakimoto B.T."/>
            <person name="Myers E.W."/>
            <person name="Celniker S.E."/>
            <person name="Rubin G.M."/>
            <person name="Karpen G.H."/>
        </authorList>
    </citation>
    <scope>NUCLEOTIDE SEQUENCE [LARGE SCALE GENOMIC DNA]</scope>
    <source>
        <strain evidence="9">Berkeley</strain>
    </source>
</reference>
<gene>
    <name evidence="7 8" type="primary">GstT2</name>
    <name evidence="7" type="synonym">CG12930</name>
    <name evidence="7" type="synonym">CG12930A</name>
    <name evidence="7" type="synonym">Dmel\CG30005</name>
    <name evidence="7" type="synonym">DmGSTT2</name>
    <name evidence="7" type="synonym">GSTT2</name>
    <name evidence="7" type="synonym">gstt2</name>
    <name evidence="7 8" type="ORF">CG30005</name>
    <name evidence="7" type="ORF">Dmel_CG30005</name>
</gene>
<dbReference type="BioGRID-ORCS" id="246386">
    <property type="hits" value="0 hits in 3 CRISPR screens"/>
</dbReference>
<dbReference type="GO" id="GO:0006749">
    <property type="term" value="P:glutathione metabolic process"/>
    <property type="evidence" value="ECO:0000314"/>
    <property type="project" value="FlyBase"/>
</dbReference>
<dbReference type="KEGG" id="dme:Dmel_CG30005"/>
<dbReference type="OMA" id="CQYRVDE"/>
<dbReference type="GO" id="GO:0005737">
    <property type="term" value="C:cytoplasm"/>
    <property type="evidence" value="ECO:0000250"/>
    <property type="project" value="FlyBase"/>
</dbReference>
<reference evidence="7 9" key="4">
    <citation type="journal article" date="2002" name="Genome Biol.">
        <title>The transposable elements of the Drosophila melanogaster euchromatin: a genomics perspective.</title>
        <authorList>
            <person name="Kaminker J.S."/>
            <person name="Bergman C.M."/>
            <person name="Kronmiller B."/>
            <person name="Carlson J."/>
            <person name="Svirskas R."/>
            <person name="Patel S."/>
            <person name="Frise E."/>
            <person name="Wheeler D.A."/>
            <person name="Lewis S.E."/>
            <person name="Rubin G.M."/>
            <person name="Ashburner M."/>
            <person name="Celniker S.E."/>
        </authorList>
    </citation>
    <scope>NUCLEOTIDE SEQUENCE [LARGE SCALE GENOMIC DNA]</scope>
    <source>
        <strain evidence="9">Berkeley</strain>
    </source>
</reference>
<keyword evidence="3 7" id="KW-0808">Transferase</keyword>
<reference evidence="7 9" key="8">
    <citation type="journal article" date="2007" name="Science">
        <title>Sequence finishing and mapping of Drosophila melanogaster heterochromatin.</title>
        <authorList>
            <person name="Hoskins R.A."/>
            <person name="Carlson J.W."/>
            <person name="Kennedy C."/>
            <person name="Acevedo D."/>
            <person name="Evans-Holm M."/>
            <person name="Frise E."/>
            <person name="Wan K.H."/>
            <person name="Park S."/>
            <person name="Mendez-Lago M."/>
            <person name="Rossi F."/>
            <person name="Villasante A."/>
            <person name="Dimitri P."/>
            <person name="Karpen G.H."/>
            <person name="Celniker S.E."/>
        </authorList>
    </citation>
    <scope>NUCLEOTIDE SEQUENCE [LARGE SCALE GENOMIC DNA]</scope>
    <source>
        <strain evidence="9">Berkeley</strain>
    </source>
</reference>
<dbReference type="SABIO-RK" id="A1Z7X7"/>
<keyword evidence="10" id="KW-1267">Proteomics identification</keyword>
<name>A1Z7X7_DROME</name>
<dbReference type="Gene3D" id="1.20.1050.10">
    <property type="match status" value="1"/>
</dbReference>
<dbReference type="SUPFAM" id="SSF52833">
    <property type="entry name" value="Thioredoxin-like"/>
    <property type="match status" value="1"/>
</dbReference>
<reference evidence="7 9" key="2">
    <citation type="journal article" date="2002" name="Genome Biol.">
        <title>Finishing a whole-genome shotgun: release 3 of the Drosophila melanogaster euchromatic genome sequence.</title>
        <authorList>
            <person name="Celniker S.E."/>
            <person name="Wheeler D.A."/>
            <person name="Kronmiller B."/>
            <person name="Carlson J.W."/>
            <person name="Halpern A."/>
            <person name="Patel S."/>
            <person name="Adams M."/>
            <person name="Champe M."/>
            <person name="Dugan S.P."/>
            <person name="Frise E."/>
            <person name="Hodgson A."/>
            <person name="George R.A."/>
            <person name="Hoskins R.A."/>
            <person name="Laverty T."/>
            <person name="Muzny D.M."/>
            <person name="Nelson C.R."/>
            <person name="Pacleb J.M."/>
            <person name="Park S."/>
            <person name="Pfeiffer B.D."/>
            <person name="Richards S."/>
            <person name="Sodergren E.J."/>
            <person name="Svirskas R."/>
            <person name="Tabor P.E."/>
            <person name="Wan K."/>
            <person name="Stapleton M."/>
            <person name="Sutton G.G."/>
            <person name="Venter C."/>
            <person name="Weinstock G."/>
            <person name="Scherer S.E."/>
            <person name="Myers E.W."/>
            <person name="Gibbs R.A."/>
            <person name="Rubin G.M."/>
        </authorList>
    </citation>
    <scope>NUCLEOTIDE SEQUENCE [LARGE SCALE GENOMIC DNA]</scope>
    <source>
        <strain evidence="9">Berkeley</strain>
    </source>
</reference>
<dbReference type="PROSITE" id="PS50405">
    <property type="entry name" value="GST_CTER"/>
    <property type="match status" value="1"/>
</dbReference>
<dbReference type="AGR" id="FB:FBgn0050005"/>
<dbReference type="FunFam" id="1.20.1050.10:FF:000039">
    <property type="entry name" value="Glutathione S-transferase theta-1"/>
    <property type="match status" value="1"/>
</dbReference>
<reference evidence="7 9" key="1">
    <citation type="journal article" date="2000" name="Science">
        <title>The genome sequence of Drosophila melanogaster.</title>
        <authorList>
            <person name="Adams M.D."/>
            <person name="Celniker S.E."/>
            <person name="Holt R.A."/>
            <person name="Evans C.A."/>
            <person name="Gocayne J.D."/>
            <person name="Amanatides P.G."/>
            <person name="Scherer S.E."/>
            <person name="Li P.W."/>
            <person name="Hoskins R.A."/>
            <person name="Galle R.F."/>
            <person name="George R.A."/>
            <person name="Lewis S.E."/>
            <person name="Richards S."/>
            <person name="Ashburner M."/>
            <person name="Henderson S.N."/>
            <person name="Sutton G.G."/>
            <person name="Wortman J.R."/>
            <person name="Yandell M.D."/>
            <person name="Zhang Q."/>
            <person name="Chen L.X."/>
            <person name="Brandon R.C."/>
            <person name="Rogers Y.H."/>
            <person name="Blazej R.G."/>
            <person name="Champe M."/>
            <person name="Pfeiffer B.D."/>
            <person name="Wan K.H."/>
            <person name="Doyle C."/>
            <person name="Baxter E.G."/>
            <person name="Helt G."/>
            <person name="Nelson C.R."/>
            <person name="Gabor G.L."/>
            <person name="Abril J.F."/>
            <person name="Agbayani A."/>
            <person name="An H.J."/>
            <person name="Andrews-Pfannkoch C."/>
            <person name="Baldwin D."/>
            <person name="Ballew R.M."/>
            <person name="Basu A."/>
            <person name="Baxendale J."/>
            <person name="Bayraktaroglu L."/>
            <person name="Beasley E.M."/>
            <person name="Beeson K.Y."/>
            <person name="Benos P.V."/>
            <person name="Berman B.P."/>
            <person name="Bhandari D."/>
            <person name="Bolshakov S."/>
            <person name="Borkova D."/>
            <person name="Botchan M.R."/>
            <person name="Bouck J."/>
            <person name="Brokstein P."/>
            <person name="Brottier P."/>
            <person name="Burtis K.C."/>
            <person name="Busam D.A."/>
            <person name="Butler H."/>
            <person name="Cadieu E."/>
            <person name="Center A."/>
            <person name="Chandra I."/>
            <person name="Cherry J.M."/>
            <person name="Cawley S."/>
            <person name="Dahlke C."/>
            <person name="Davenport L.B."/>
            <person name="Davies P."/>
            <person name="de Pablos B."/>
            <person name="Delcher A."/>
            <person name="Deng Z."/>
            <person name="Mays A.D."/>
            <person name="Dew I."/>
            <person name="Dietz S.M."/>
            <person name="Dodson K."/>
            <person name="Doup L.E."/>
            <person name="Downes M."/>
            <person name="Dugan-Rocha S."/>
            <person name="Dunkov B.C."/>
            <person name="Dunn P."/>
            <person name="Durbin K.J."/>
            <person name="Evangelista C.C."/>
            <person name="Ferraz C."/>
            <person name="Ferriera S."/>
            <person name="Fleischmann W."/>
            <person name="Fosler C."/>
            <person name="Gabrielian A.E."/>
            <person name="Garg N.S."/>
            <person name="Gelbart W.M."/>
            <person name="Glasser K."/>
            <person name="Glodek A."/>
            <person name="Gong F."/>
            <person name="Gorrell J.H."/>
            <person name="Gu Z."/>
            <person name="Guan P."/>
            <person name="Harris M."/>
            <person name="Harris N.L."/>
            <person name="Harvey D."/>
            <person name="Heiman T.J."/>
            <person name="Hernandez J.R."/>
            <person name="Houck J."/>
            <person name="Hostin D."/>
            <person name="Houston K.A."/>
            <person name="Howland T.J."/>
            <person name="Wei M.H."/>
            <person name="Ibegwam C."/>
            <person name="Jalali M."/>
            <person name="Kalush F."/>
            <person name="Karpen G.H."/>
            <person name="Ke Z."/>
            <person name="Kennison J.A."/>
            <person name="Ketchum K.A."/>
            <person name="Kimmel B.E."/>
            <person name="Kodira C.D."/>
            <person name="Kraft C."/>
            <person name="Kravitz S."/>
            <person name="Kulp D."/>
            <person name="Lai Z."/>
            <person name="Lasko P."/>
            <person name="Lei Y."/>
            <person name="Levitsky A.A."/>
            <person name="Li J."/>
            <person name="Li Z."/>
            <person name="Liang Y."/>
            <person name="Lin X."/>
            <person name="Liu X."/>
            <person name="Mattei B."/>
            <person name="McIntosh T.C."/>
            <person name="McLeod M.P."/>
            <person name="McPherson D."/>
            <person name="Merkulov G."/>
            <person name="Milshina N.V."/>
            <person name="Mobarry C."/>
            <person name="Morris J."/>
            <person name="Moshrefi A."/>
            <person name="Mount S.M."/>
            <person name="Moy M."/>
            <person name="Murphy B."/>
            <person name="Murphy L."/>
            <person name="Muzny D.M."/>
            <person name="Nelson D.L."/>
            <person name="Nelson D.R."/>
            <person name="Nelson K.A."/>
            <person name="Nixon K."/>
            <person name="Nusskern D.R."/>
            <person name="Pacleb J.M."/>
            <person name="Palazzolo M."/>
            <person name="Pittman G.S."/>
            <person name="Pan S."/>
            <person name="Pollard J."/>
            <person name="Puri V."/>
            <person name="Reese M.G."/>
            <person name="Reinert K."/>
            <person name="Remington K."/>
            <person name="Saunders R.D."/>
            <person name="Scheeler F."/>
            <person name="Shen H."/>
            <person name="Shue B.C."/>
            <person name="Siden-Kiamos I."/>
            <person name="Simpson M."/>
            <person name="Skupski M.P."/>
            <person name="Smith T."/>
            <person name="Spier E."/>
            <person name="Spradling A.C."/>
            <person name="Stapleton M."/>
            <person name="Strong R."/>
            <person name="Sun E."/>
            <person name="Svirskas R."/>
            <person name="Tector C."/>
            <person name="Turner R."/>
            <person name="Venter E."/>
            <person name="Wang A.H."/>
            <person name="Wang X."/>
            <person name="Wang Z.Y."/>
            <person name="Wassarman D.A."/>
            <person name="Weinstock G.M."/>
            <person name="Weissenbach J."/>
            <person name="Williams S.M."/>
            <person name="WoodageT"/>
            <person name="Worley K.C."/>
            <person name="Wu D."/>
            <person name="Yang S."/>
            <person name="Yao Q.A."/>
            <person name="Ye J."/>
            <person name="Yeh R.F."/>
            <person name="Zaveri J.S."/>
            <person name="Zhan M."/>
            <person name="Zhang G."/>
            <person name="Zhao Q."/>
            <person name="Zheng L."/>
            <person name="Zheng X.H."/>
            <person name="Zhong F.N."/>
            <person name="Zhong W."/>
            <person name="Zhou X."/>
            <person name="Zhu S."/>
            <person name="Zhu X."/>
            <person name="Smith H.O."/>
            <person name="Gibbs R.A."/>
            <person name="Myers E.W."/>
            <person name="Rubin G.M."/>
            <person name="Venter J.C."/>
        </authorList>
    </citation>
    <scope>NUCLEOTIDE SEQUENCE [LARGE SCALE GENOMIC DNA]</scope>
    <source>
        <strain evidence="9">Berkeley</strain>
    </source>
</reference>
<keyword evidence="2" id="KW-0963">Cytoplasm</keyword>
<sequence>MSKPIRFYYDLLSPIARGLWIGLKFSNSPVEYCPIALRKFEQLTDEYKKINRFQKVPAIVGGDFHLSETIAIIRYLADKGQFDEKLYPKTLENRARVDEFLEWQHLNIRLACSMYFRDAWLFPMNGIAPKPKPEQIQALIEGVENNLGLLERLWLENDFLVGKNLTMADILGSSEINQLRLCQYRVDEKKFPKVVKWLERVRVSANPYHDEGLTFIDRKSKQSTAAKL</sequence>
<dbReference type="EC" id="2.5.1.18" evidence="7"/>
<dbReference type="Reactome" id="R-DME-156590">
    <property type="pathway name" value="Glutathione conjugation"/>
</dbReference>
<evidence type="ECO:0000259" key="5">
    <source>
        <dbReference type="PROSITE" id="PS50404"/>
    </source>
</evidence>
<dbReference type="Pfam" id="PF00043">
    <property type="entry name" value="GST_C"/>
    <property type="match status" value="1"/>
</dbReference>
<evidence type="ECO:0007829" key="10">
    <source>
        <dbReference type="PeptideAtlas" id="A1Z7X7"/>
    </source>
</evidence>
<dbReference type="SUPFAM" id="SSF47616">
    <property type="entry name" value="GST C-terminal domain-like"/>
    <property type="match status" value="1"/>
</dbReference>
<dbReference type="ExpressionAtlas" id="A1Z7X7">
    <property type="expression patterns" value="baseline and differential"/>
</dbReference>
<evidence type="ECO:0000313" key="8">
    <source>
        <dbReference type="FlyBase" id="FBgn0050005"/>
    </source>
</evidence>
<dbReference type="InterPro" id="IPR036282">
    <property type="entry name" value="Glutathione-S-Trfase_C_sf"/>
</dbReference>
<evidence type="ECO:0000313" key="7">
    <source>
        <dbReference type="EMBL" id="AAM68787.3"/>
    </source>
</evidence>
<dbReference type="InterPro" id="IPR040079">
    <property type="entry name" value="Glutathione_S-Trfase"/>
</dbReference>
<dbReference type="eggNOG" id="KOG0867">
    <property type="taxonomic scope" value="Eukaryota"/>
</dbReference>
<dbReference type="VEuPathDB" id="VectorBase:FBgn0050005"/>
<dbReference type="STRING" id="7227.FBpp0087549"/>
<dbReference type="PaxDb" id="7227-FBpp0087549"/>
<reference evidence="7 9" key="7">
    <citation type="journal article" date="2007" name="Science">
        <title>The Release 5.1 annotation of Drosophila melanogaster heterochromatin.</title>
        <authorList>
            <person name="Smith C.D."/>
            <person name="Shu S."/>
            <person name="Mungall C.J."/>
            <person name="Karpen G.H."/>
        </authorList>
    </citation>
    <scope>NUCLEOTIDE SEQUENCE [LARGE SCALE GENOMIC DNA]</scope>
    <source>
        <strain evidence="9">Berkeley</strain>
    </source>
</reference>
<dbReference type="OrthoDB" id="422574at2759"/>
<feature type="domain" description="GST C-terminal" evidence="6">
    <location>
        <begin position="90"/>
        <end position="220"/>
    </location>
</feature>
<dbReference type="InterPro" id="IPR004046">
    <property type="entry name" value="GST_C"/>
</dbReference>
<keyword evidence="7" id="KW-0560">Oxidoreductase</keyword>
<dbReference type="PhylomeDB" id="A1Z7X7"/>
<dbReference type="AlphaFoldDB" id="A1Z7X7"/>
<dbReference type="RefSeq" id="NP_724816.3">
    <property type="nucleotide sequence ID" value="NM_165690.4"/>
</dbReference>
<evidence type="ECO:0000256" key="4">
    <source>
        <dbReference type="RuleBase" id="RU003494"/>
    </source>
</evidence>
<dbReference type="SMR" id="A1Z7X7"/>
<dbReference type="PANTHER" id="PTHR43917">
    <property type="match status" value="1"/>
</dbReference>
<evidence type="ECO:0000256" key="3">
    <source>
        <dbReference type="ARBA" id="ARBA00022679"/>
    </source>
</evidence>
<accession>A1Z7X7</accession>
<evidence type="ECO:0000259" key="6">
    <source>
        <dbReference type="PROSITE" id="PS50405"/>
    </source>
</evidence>
<dbReference type="CTD" id="2953"/>
<dbReference type="IntAct" id="A1Z7X7">
    <property type="interactions" value="1"/>
</dbReference>
<dbReference type="PROSITE" id="PS50404">
    <property type="entry name" value="GST_NTER"/>
    <property type="match status" value="1"/>
</dbReference>
<dbReference type="InParanoid" id="A1Z7X7"/>
<dbReference type="InterPro" id="IPR051369">
    <property type="entry name" value="GST_Theta"/>
</dbReference>
<dbReference type="CDD" id="cd03050">
    <property type="entry name" value="GST_N_Theta"/>
    <property type="match status" value="1"/>
</dbReference>
<reference evidence="7 9" key="6">
    <citation type="journal article" date="2005" name="PLoS Comput. Biol.">
        <title>Combined evidence annotation of transposable elements in genome sequences.</title>
        <authorList>
            <person name="Quesneville H."/>
            <person name="Bergman C.M."/>
            <person name="Andrieu O."/>
            <person name="Autard D."/>
            <person name="Nouaud D."/>
            <person name="Ashburner M."/>
            <person name="Anxolabehere D."/>
        </authorList>
    </citation>
    <scope>NUCLEOTIDE SEQUENCE [LARGE SCALE GENOMIC DNA]</scope>
    <source>
        <strain evidence="9">Berkeley</strain>
    </source>
</reference>
<dbReference type="FunCoup" id="A1Z7X7">
    <property type="interactions" value="396"/>
</dbReference>
<evidence type="ECO:0000313" key="9">
    <source>
        <dbReference type="Proteomes" id="UP000000803"/>
    </source>
</evidence>
<dbReference type="GeneID" id="246386"/>
<dbReference type="EC" id="1.11.1.9" evidence="7"/>
<reference evidence="7 9" key="10">
    <citation type="journal article" date="2015" name="G3 (Bethesda)">
        <title>Gene Model Annotations for Drosophila melanogaster: The Rule-Benders.</title>
        <authorList>
            <consortium name="FlyBase Consortium"/>
            <person name="Crosby M.A."/>
            <person name="Gramates L.S."/>
            <person name="Dos Santos G."/>
            <person name="Matthews B.B."/>
            <person name="St Pierre S.E."/>
            <person name="Zhou P."/>
            <person name="Schroeder A.J."/>
            <person name="Falls K."/>
            <person name="Emmert D.B."/>
            <person name="Russo S.M."/>
            <person name="Gelbart W.M."/>
            <person name="null"/>
        </authorList>
    </citation>
    <scope>NUCLEOTIDE SEQUENCE [LARGE SCALE GENOMIC DNA]</scope>
    <source>
        <strain evidence="9">Berkeley</strain>
    </source>
</reference>